<feature type="transmembrane region" description="Helical" evidence="5">
    <location>
        <begin position="224"/>
        <end position="245"/>
    </location>
</feature>
<dbReference type="InterPro" id="IPR003339">
    <property type="entry name" value="ABC/ECF_trnsptr_transmembrane"/>
</dbReference>
<sequence>MRNPFLTYHPAVAFVYLACAIAFTMAIMQPVYAALSLAGAVACSCVTRGVRKTLRTLGGVAVLACIAAAANVVFVAAGSTELFRVGARAFYLESLVYGVCSGCMLASVLLWFSSYAACMGSDASMALFGNVAPTVTLMVSQVLRLVPQFVARGRTIVASQDAVTSAEARTKRDAASDRLRAISVLAGWGMEDGLVRGDAMRARGYGCGVRRTTYKRYRIRRADAAVLAAVFALAIANVPCAWFAVSGFSFYPALEGFAPLWAYAPYVLLMAVAPALALKEWWQWR</sequence>
<evidence type="ECO:0000313" key="6">
    <source>
        <dbReference type="EMBL" id="RNL42078.1"/>
    </source>
</evidence>
<evidence type="ECO:0000313" key="7">
    <source>
        <dbReference type="Proteomes" id="UP000269591"/>
    </source>
</evidence>
<accession>A0A3N0B528</accession>
<keyword evidence="4 5" id="KW-0472">Membrane</keyword>
<feature type="transmembrane region" description="Helical" evidence="5">
    <location>
        <begin position="257"/>
        <end position="278"/>
    </location>
</feature>
<keyword evidence="2 5" id="KW-0812">Transmembrane</keyword>
<comment type="subcellular location">
    <subcellularLocation>
        <location evidence="1">Membrane</location>
        <topology evidence="1">Multi-pass membrane protein</topology>
    </subcellularLocation>
</comment>
<dbReference type="OrthoDB" id="3173271at2"/>
<dbReference type="Proteomes" id="UP000269591">
    <property type="component" value="Unassembled WGS sequence"/>
</dbReference>
<reference evidence="7" key="1">
    <citation type="submission" date="2018-05" db="EMBL/GenBank/DDBJ databases">
        <title>Genome Sequencing of selected type strains of the family Eggerthellaceae.</title>
        <authorList>
            <person name="Danylec N."/>
            <person name="Stoll D.A."/>
            <person name="Doetsch A."/>
            <person name="Huch M."/>
        </authorList>
    </citation>
    <scope>NUCLEOTIDE SEQUENCE [LARGE SCALE GENOMIC DNA]</scope>
    <source>
        <strain evidence="7">DSM 24851</strain>
    </source>
</reference>
<proteinExistence type="predicted"/>
<evidence type="ECO:0000256" key="1">
    <source>
        <dbReference type="ARBA" id="ARBA00004141"/>
    </source>
</evidence>
<dbReference type="CDD" id="cd16914">
    <property type="entry name" value="EcfT"/>
    <property type="match status" value="1"/>
</dbReference>
<feature type="transmembrane region" description="Helical" evidence="5">
    <location>
        <begin position="31"/>
        <end position="50"/>
    </location>
</feature>
<feature type="transmembrane region" description="Helical" evidence="5">
    <location>
        <begin position="6"/>
        <end position="24"/>
    </location>
</feature>
<evidence type="ECO:0000256" key="4">
    <source>
        <dbReference type="ARBA" id="ARBA00023136"/>
    </source>
</evidence>
<feature type="transmembrane region" description="Helical" evidence="5">
    <location>
        <begin position="56"/>
        <end position="77"/>
    </location>
</feature>
<protein>
    <recommendedName>
        <fullName evidence="8">Energy-coupling factor transporter transmembrane protein EcfT</fullName>
    </recommendedName>
</protein>
<feature type="transmembrane region" description="Helical" evidence="5">
    <location>
        <begin position="89"/>
        <end position="113"/>
    </location>
</feature>
<organism evidence="6 7">
    <name type="scientific">Slackia equolifaciens</name>
    <dbReference type="NCBI Taxonomy" id="498718"/>
    <lineage>
        <taxon>Bacteria</taxon>
        <taxon>Bacillati</taxon>
        <taxon>Actinomycetota</taxon>
        <taxon>Coriobacteriia</taxon>
        <taxon>Eggerthellales</taxon>
        <taxon>Eggerthellaceae</taxon>
        <taxon>Slackia</taxon>
    </lineage>
</organism>
<evidence type="ECO:0008006" key="8">
    <source>
        <dbReference type="Google" id="ProtNLM"/>
    </source>
</evidence>
<dbReference type="GO" id="GO:0005886">
    <property type="term" value="C:plasma membrane"/>
    <property type="evidence" value="ECO:0007669"/>
    <property type="project" value="UniProtKB-ARBA"/>
</dbReference>
<dbReference type="EMBL" id="QIBX01000001">
    <property type="protein sequence ID" value="RNL42078.1"/>
    <property type="molecule type" value="Genomic_DNA"/>
</dbReference>
<dbReference type="AlphaFoldDB" id="A0A3N0B528"/>
<dbReference type="RefSeq" id="WP_123207937.1">
    <property type="nucleotide sequence ID" value="NZ_JBHTHO010000008.1"/>
</dbReference>
<evidence type="ECO:0000256" key="2">
    <source>
        <dbReference type="ARBA" id="ARBA00022692"/>
    </source>
</evidence>
<keyword evidence="7" id="KW-1185">Reference proteome</keyword>
<comment type="caution">
    <text evidence="6">The sequence shown here is derived from an EMBL/GenBank/DDBJ whole genome shotgun (WGS) entry which is preliminary data.</text>
</comment>
<name>A0A3N0B528_9ACTN</name>
<evidence type="ECO:0000256" key="3">
    <source>
        <dbReference type="ARBA" id="ARBA00022989"/>
    </source>
</evidence>
<keyword evidence="3 5" id="KW-1133">Transmembrane helix</keyword>
<evidence type="ECO:0000256" key="5">
    <source>
        <dbReference type="SAM" id="Phobius"/>
    </source>
</evidence>
<gene>
    <name evidence="6" type="ORF">DMP06_01320</name>
</gene>